<dbReference type="HOGENOM" id="CLU_000445_107_16_4"/>
<feature type="chain" id="PRO_5002771163" evidence="6">
    <location>
        <begin position="21"/>
        <end position="512"/>
    </location>
</feature>
<evidence type="ECO:0000256" key="3">
    <source>
        <dbReference type="ARBA" id="ARBA00029447"/>
    </source>
</evidence>
<keyword evidence="4" id="KW-0807">Transducer</keyword>
<dbReference type="PROSITE" id="PS50885">
    <property type="entry name" value="HAMP"/>
    <property type="match status" value="1"/>
</dbReference>
<evidence type="ECO:0000259" key="7">
    <source>
        <dbReference type="PROSITE" id="PS50111"/>
    </source>
</evidence>
<dbReference type="SUPFAM" id="SSF58104">
    <property type="entry name" value="Methyl-accepting chemotaxis protein (MCP) signaling domain"/>
    <property type="match status" value="1"/>
</dbReference>
<comment type="subcellular location">
    <subcellularLocation>
        <location evidence="1">Membrane</location>
    </subcellularLocation>
</comment>
<protein>
    <submittedName>
        <fullName evidence="9">Methyl-accepting chemotaxis sensory transducer</fullName>
    </submittedName>
</protein>
<keyword evidence="10" id="KW-1185">Reference proteome</keyword>
<keyword evidence="6" id="KW-0732">Signal</keyword>
<dbReference type="PROSITE" id="PS50111">
    <property type="entry name" value="CHEMOTAXIS_TRANSDUC_2"/>
    <property type="match status" value="1"/>
</dbReference>
<keyword evidence="5" id="KW-1133">Transmembrane helix</keyword>
<dbReference type="PANTHER" id="PTHR43531:SF14">
    <property type="entry name" value="METHYL-ACCEPTING CHEMOTAXIS PROTEIN I-RELATED"/>
    <property type="match status" value="1"/>
</dbReference>
<feature type="transmembrane region" description="Helical" evidence="5">
    <location>
        <begin position="187"/>
        <end position="206"/>
    </location>
</feature>
<dbReference type="Pfam" id="PF00672">
    <property type="entry name" value="HAMP"/>
    <property type="match status" value="1"/>
</dbReference>
<dbReference type="FunFam" id="1.10.287.950:FF:000001">
    <property type="entry name" value="Methyl-accepting chemotaxis sensory transducer"/>
    <property type="match status" value="1"/>
</dbReference>
<accession>B1Y4R5</accession>
<sequence precursor="true">MKLGLKLLLAPLLTAVVAFGAGQATVWLNARDAAHNEAVLSSQLELYKTVDSVGAQLAQLHAGVYRTVALMASLDDQQVRAARDDLARQLDGVKRTLTLSADADGADAQVRSAVAEGGQAIDNYLKQSDMAIDLSAVDPNTGIAALQGADASYKVLATSMGALIAHIDDLRSSAAAASARSQLRNNLLLAGLGLLASAATVALAWLHQRRFLVDLIQAGAVTNAVASGDLSVRVHTERSDEVGDLMRHIDGMATRLGASVGAVLGAARSIETSSAEIAAGNHDLSQRTEQTASSLQQAASAMEELSSTVQQTAASAHSALQVAATASDAAARGGQVVTRVVQTMDHINASSKKIADIIGVIDSIAFQTNILALNAAVEAARAGEQGRGFAVVATEVRSLAGRSADAAREIKGLINASVETVSTGARLVADAGSSMEDIVNHVQRVSSMIGEISVATQEQSQGIAQVTATVSQIDQMTQRNAALVEQSAAAASSLHEQGGHLAQAVGYFRLAG</sequence>
<proteinExistence type="inferred from homology"/>
<reference evidence="9 10" key="1">
    <citation type="submission" date="2008-03" db="EMBL/GenBank/DDBJ databases">
        <title>Complete sequence of Leptothrix cholodnii SP-6.</title>
        <authorList>
            <consortium name="US DOE Joint Genome Institute"/>
            <person name="Copeland A."/>
            <person name="Lucas S."/>
            <person name="Lapidus A."/>
            <person name="Glavina del Rio T."/>
            <person name="Dalin E."/>
            <person name="Tice H."/>
            <person name="Bruce D."/>
            <person name="Goodwin L."/>
            <person name="Pitluck S."/>
            <person name="Chertkov O."/>
            <person name="Brettin T."/>
            <person name="Detter J.C."/>
            <person name="Han C."/>
            <person name="Kuske C.R."/>
            <person name="Schmutz J."/>
            <person name="Larimer F."/>
            <person name="Land M."/>
            <person name="Hauser L."/>
            <person name="Kyrpides N."/>
            <person name="Lykidis A."/>
            <person name="Emerson D."/>
            <person name="Richardson P."/>
        </authorList>
    </citation>
    <scope>NUCLEOTIDE SEQUENCE [LARGE SCALE GENOMIC DNA]</scope>
    <source>
        <strain evidence="10">ATCC 51168 / LMG 8142 / SP-6</strain>
    </source>
</reference>
<feature type="domain" description="HAMP" evidence="8">
    <location>
        <begin position="209"/>
        <end position="261"/>
    </location>
</feature>
<dbReference type="GO" id="GO:0005886">
    <property type="term" value="C:plasma membrane"/>
    <property type="evidence" value="ECO:0007669"/>
    <property type="project" value="TreeGrafter"/>
</dbReference>
<dbReference type="GO" id="GO:0006935">
    <property type="term" value="P:chemotaxis"/>
    <property type="evidence" value="ECO:0007669"/>
    <property type="project" value="TreeGrafter"/>
</dbReference>
<evidence type="ECO:0000256" key="1">
    <source>
        <dbReference type="ARBA" id="ARBA00004370"/>
    </source>
</evidence>
<feature type="domain" description="Methyl-accepting transducer" evidence="7">
    <location>
        <begin position="266"/>
        <end position="495"/>
    </location>
</feature>
<dbReference type="GO" id="GO:0007165">
    <property type="term" value="P:signal transduction"/>
    <property type="evidence" value="ECO:0007669"/>
    <property type="project" value="UniProtKB-KW"/>
</dbReference>
<dbReference type="eggNOG" id="COG0840">
    <property type="taxonomic scope" value="Bacteria"/>
</dbReference>
<evidence type="ECO:0000313" key="9">
    <source>
        <dbReference type="EMBL" id="ACB34628.1"/>
    </source>
</evidence>
<dbReference type="CDD" id="cd06225">
    <property type="entry name" value="HAMP"/>
    <property type="match status" value="1"/>
</dbReference>
<dbReference type="SMART" id="SM00283">
    <property type="entry name" value="MA"/>
    <property type="match status" value="1"/>
</dbReference>
<organism evidence="9 10">
    <name type="scientific">Leptothrix cholodnii (strain ATCC 51168 / LMG 8142 / SP-6)</name>
    <name type="common">Leptothrix discophora (strain SP-6)</name>
    <dbReference type="NCBI Taxonomy" id="395495"/>
    <lineage>
        <taxon>Bacteria</taxon>
        <taxon>Pseudomonadati</taxon>
        <taxon>Pseudomonadota</taxon>
        <taxon>Betaproteobacteria</taxon>
        <taxon>Burkholderiales</taxon>
        <taxon>Sphaerotilaceae</taxon>
        <taxon>Leptothrix</taxon>
    </lineage>
</organism>
<keyword evidence="5" id="KW-0472">Membrane</keyword>
<keyword evidence="5" id="KW-0812">Transmembrane</keyword>
<evidence type="ECO:0000259" key="8">
    <source>
        <dbReference type="PROSITE" id="PS50885"/>
    </source>
</evidence>
<dbReference type="STRING" id="395495.Lcho_2363"/>
<dbReference type="EMBL" id="CP001013">
    <property type="protein sequence ID" value="ACB34628.1"/>
    <property type="molecule type" value="Genomic_DNA"/>
</dbReference>
<gene>
    <name evidence="9" type="ordered locus">Lcho_2363</name>
</gene>
<dbReference type="InterPro" id="IPR004089">
    <property type="entry name" value="MCPsignal_dom"/>
</dbReference>
<dbReference type="SMART" id="SM00304">
    <property type="entry name" value="HAMP"/>
    <property type="match status" value="2"/>
</dbReference>
<dbReference type="OrthoDB" id="8873327at2"/>
<comment type="similarity">
    <text evidence="3">Belongs to the methyl-accepting chemotaxis (MCP) protein family.</text>
</comment>
<keyword evidence="2" id="KW-0488">Methylation</keyword>
<evidence type="ECO:0000256" key="6">
    <source>
        <dbReference type="SAM" id="SignalP"/>
    </source>
</evidence>
<evidence type="ECO:0000256" key="5">
    <source>
        <dbReference type="SAM" id="Phobius"/>
    </source>
</evidence>
<dbReference type="AlphaFoldDB" id="B1Y4R5"/>
<evidence type="ECO:0000256" key="4">
    <source>
        <dbReference type="PROSITE-ProRule" id="PRU00284"/>
    </source>
</evidence>
<dbReference type="InterPro" id="IPR051310">
    <property type="entry name" value="MCP_chemotaxis"/>
</dbReference>
<dbReference type="Gene3D" id="1.10.287.950">
    <property type="entry name" value="Methyl-accepting chemotaxis protein"/>
    <property type="match status" value="1"/>
</dbReference>
<dbReference type="PANTHER" id="PTHR43531">
    <property type="entry name" value="PROTEIN ICFG"/>
    <property type="match status" value="1"/>
</dbReference>
<dbReference type="Pfam" id="PF00015">
    <property type="entry name" value="MCPsignal"/>
    <property type="match status" value="1"/>
</dbReference>
<evidence type="ECO:0000256" key="2">
    <source>
        <dbReference type="ARBA" id="ARBA00022481"/>
    </source>
</evidence>
<evidence type="ECO:0000313" key="10">
    <source>
        <dbReference type="Proteomes" id="UP000001693"/>
    </source>
</evidence>
<dbReference type="Proteomes" id="UP000001693">
    <property type="component" value="Chromosome"/>
</dbReference>
<dbReference type="GO" id="GO:0004888">
    <property type="term" value="F:transmembrane signaling receptor activity"/>
    <property type="evidence" value="ECO:0007669"/>
    <property type="project" value="TreeGrafter"/>
</dbReference>
<dbReference type="KEGG" id="lch:Lcho_2363"/>
<name>B1Y4R5_LEPCP</name>
<dbReference type="InterPro" id="IPR003660">
    <property type="entry name" value="HAMP_dom"/>
</dbReference>
<dbReference type="CDD" id="cd11386">
    <property type="entry name" value="MCP_signal"/>
    <property type="match status" value="1"/>
</dbReference>
<feature type="signal peptide" evidence="6">
    <location>
        <begin position="1"/>
        <end position="20"/>
    </location>
</feature>
<dbReference type="RefSeq" id="WP_012347386.1">
    <property type="nucleotide sequence ID" value="NC_010524.1"/>
</dbReference>